<evidence type="ECO:0000259" key="1">
    <source>
        <dbReference type="PROSITE" id="PS50937"/>
    </source>
</evidence>
<dbReference type="GO" id="GO:0006355">
    <property type="term" value="P:regulation of DNA-templated transcription"/>
    <property type="evidence" value="ECO:0007669"/>
    <property type="project" value="InterPro"/>
</dbReference>
<dbReference type="InterPro" id="IPR000551">
    <property type="entry name" value="MerR-type_HTH_dom"/>
</dbReference>
<dbReference type="Pfam" id="PF13411">
    <property type="entry name" value="MerR_1"/>
    <property type="match status" value="1"/>
</dbReference>
<evidence type="ECO:0000313" key="3">
    <source>
        <dbReference type="Proteomes" id="UP000184386"/>
    </source>
</evidence>
<gene>
    <name evidence="2" type="ORF">SAMN02745136_00465</name>
</gene>
<dbReference type="AlphaFoldDB" id="A0A1M6KIE7"/>
<evidence type="ECO:0000313" key="2">
    <source>
        <dbReference type="EMBL" id="SHJ58727.1"/>
    </source>
</evidence>
<accession>A0A1M6KIE7</accession>
<dbReference type="PROSITE" id="PS50937">
    <property type="entry name" value="HTH_MERR_2"/>
    <property type="match status" value="1"/>
</dbReference>
<dbReference type="InterPro" id="IPR009061">
    <property type="entry name" value="DNA-bd_dom_put_sf"/>
</dbReference>
<sequence length="63" mass="7335">MQEMVGIGVAAKYLGVTTKTMRIWEDTEGYITKGNVTIKVYRTNGKIRRYVVEDLERLRQVRV</sequence>
<dbReference type="SUPFAM" id="SSF46955">
    <property type="entry name" value="Putative DNA-binding domain"/>
    <property type="match status" value="1"/>
</dbReference>
<dbReference type="OrthoDB" id="3575335at2"/>
<dbReference type="GO" id="GO:0003677">
    <property type="term" value="F:DNA binding"/>
    <property type="evidence" value="ECO:0007669"/>
    <property type="project" value="InterPro"/>
</dbReference>
<dbReference type="Proteomes" id="UP000184386">
    <property type="component" value="Unassembled WGS sequence"/>
</dbReference>
<organism evidence="2 3">
    <name type="scientific">Anaerocolumna jejuensis DSM 15929</name>
    <dbReference type="NCBI Taxonomy" id="1121322"/>
    <lineage>
        <taxon>Bacteria</taxon>
        <taxon>Bacillati</taxon>
        <taxon>Bacillota</taxon>
        <taxon>Clostridia</taxon>
        <taxon>Lachnospirales</taxon>
        <taxon>Lachnospiraceae</taxon>
        <taxon>Anaerocolumna</taxon>
    </lineage>
</organism>
<name>A0A1M6KIE7_9FIRM</name>
<feature type="domain" description="HTH merR-type" evidence="1">
    <location>
        <begin position="7"/>
        <end position="63"/>
    </location>
</feature>
<proteinExistence type="predicted"/>
<dbReference type="STRING" id="1121322.SAMN02745136_00465"/>
<dbReference type="EMBL" id="FRAC01000006">
    <property type="protein sequence ID" value="SHJ58727.1"/>
    <property type="molecule type" value="Genomic_DNA"/>
</dbReference>
<reference evidence="2 3" key="1">
    <citation type="submission" date="2016-11" db="EMBL/GenBank/DDBJ databases">
        <authorList>
            <person name="Jaros S."/>
            <person name="Januszkiewicz K."/>
            <person name="Wedrychowicz H."/>
        </authorList>
    </citation>
    <scope>NUCLEOTIDE SEQUENCE [LARGE SCALE GENOMIC DNA]</scope>
    <source>
        <strain evidence="2 3">DSM 15929</strain>
    </source>
</reference>
<dbReference type="Gene3D" id="1.10.1660.10">
    <property type="match status" value="1"/>
</dbReference>
<dbReference type="RefSeq" id="WP_073272515.1">
    <property type="nucleotide sequence ID" value="NZ_FRAC01000006.1"/>
</dbReference>
<protein>
    <submittedName>
        <fullName evidence="2">MerR HTH family regulatory protein</fullName>
    </submittedName>
</protein>
<keyword evidence="3" id="KW-1185">Reference proteome</keyword>